<sequence>MLQILSPRVHHVACLAFVVGFLYPEFSQAQAARDIDFVKIDSTLVNYGYVSKQHLWQSSIVNVCWENADSKNEAGRIEVEKAVESSWQKVSNINFTGWLQCQKDTKGVRIRINDDTSQPTSLIGTRLDGVHNGMQLNLTFTNWSHTECEKRVSECIKIESMHEFGHALGLAHENLREDAPKACKERYNKDGRDTPPADASTEGTPYDANSVMNYCHMIYHSEAKLSDNDAKTASILYGARN</sequence>
<dbReference type="Gene3D" id="3.40.390.10">
    <property type="entry name" value="Collagenase (Catalytic Domain)"/>
    <property type="match status" value="1"/>
</dbReference>
<keyword evidence="4" id="KW-1185">Reference proteome</keyword>
<accession>A0ABW9CY20</accession>
<evidence type="ECO:0000256" key="1">
    <source>
        <dbReference type="SAM" id="MobiDB-lite"/>
    </source>
</evidence>
<organism evidence="3 4">
    <name type="scientific">Caballeronia jiangsuensis</name>
    <dbReference type="NCBI Taxonomy" id="1458357"/>
    <lineage>
        <taxon>Bacteria</taxon>
        <taxon>Pseudomonadati</taxon>
        <taxon>Pseudomonadota</taxon>
        <taxon>Betaproteobacteria</taxon>
        <taxon>Burkholderiales</taxon>
        <taxon>Burkholderiaceae</taxon>
        <taxon>Caballeronia</taxon>
    </lineage>
</organism>
<feature type="region of interest" description="Disordered" evidence="1">
    <location>
        <begin position="186"/>
        <end position="205"/>
    </location>
</feature>
<feature type="domain" description="Peptidase M12A" evidence="2">
    <location>
        <begin position="154"/>
        <end position="222"/>
    </location>
</feature>
<evidence type="ECO:0000313" key="4">
    <source>
        <dbReference type="Proteomes" id="UP001629462"/>
    </source>
</evidence>
<reference evidence="3 4" key="1">
    <citation type="journal article" date="2024" name="Chem. Sci.">
        <title>Discovery of megapolipeptins by genome mining of a Burkholderiales bacteria collection.</title>
        <authorList>
            <person name="Paulo B.S."/>
            <person name="Recchia M.J.J."/>
            <person name="Lee S."/>
            <person name="Fergusson C.H."/>
            <person name="Romanowski S.B."/>
            <person name="Hernandez A."/>
            <person name="Krull N."/>
            <person name="Liu D.Y."/>
            <person name="Cavanagh H."/>
            <person name="Bos A."/>
            <person name="Gray C.A."/>
            <person name="Murphy B.T."/>
            <person name="Linington R.G."/>
            <person name="Eustaquio A.S."/>
        </authorList>
    </citation>
    <scope>NUCLEOTIDE SEQUENCE [LARGE SCALE GENOMIC DNA]</scope>
    <source>
        <strain evidence="3 4">RL17-374-BIF-D</strain>
    </source>
</reference>
<dbReference type="SUPFAM" id="SSF55486">
    <property type="entry name" value="Metalloproteases ('zincins'), catalytic domain"/>
    <property type="match status" value="1"/>
</dbReference>
<proteinExistence type="predicted"/>
<evidence type="ECO:0000259" key="2">
    <source>
        <dbReference type="Pfam" id="PF01400"/>
    </source>
</evidence>
<name>A0ABW9CY20_9BURK</name>
<dbReference type="InterPro" id="IPR001506">
    <property type="entry name" value="Peptidase_M12A"/>
</dbReference>
<dbReference type="RefSeq" id="WP_408163989.1">
    <property type="nucleotide sequence ID" value="NZ_JAQQDB010000056.1"/>
</dbReference>
<gene>
    <name evidence="3" type="ORF">PQR08_35175</name>
</gene>
<dbReference type="InterPro" id="IPR024079">
    <property type="entry name" value="MetalloPept_cat_dom_sf"/>
</dbReference>
<dbReference type="Pfam" id="PF01400">
    <property type="entry name" value="Astacin"/>
    <property type="match status" value="1"/>
</dbReference>
<dbReference type="EMBL" id="JAQQDB010000056">
    <property type="protein sequence ID" value="MFM0522674.1"/>
    <property type="molecule type" value="Genomic_DNA"/>
</dbReference>
<feature type="compositionally biased region" description="Basic and acidic residues" evidence="1">
    <location>
        <begin position="186"/>
        <end position="195"/>
    </location>
</feature>
<dbReference type="Proteomes" id="UP001629462">
    <property type="component" value="Unassembled WGS sequence"/>
</dbReference>
<protein>
    <submittedName>
        <fullName evidence="3">M12 family metallopeptidase</fullName>
    </submittedName>
</protein>
<evidence type="ECO:0000313" key="3">
    <source>
        <dbReference type="EMBL" id="MFM0522674.1"/>
    </source>
</evidence>
<comment type="caution">
    <text evidence="3">The sequence shown here is derived from an EMBL/GenBank/DDBJ whole genome shotgun (WGS) entry which is preliminary data.</text>
</comment>